<protein>
    <recommendedName>
        <fullName evidence="4">Serine/threonine-protein kinase BSK1-like TPR repeats domain-containing protein</fullName>
    </recommendedName>
</protein>
<keyword evidence="1" id="KW-0677">Repeat</keyword>
<dbReference type="SUPFAM" id="SSF48452">
    <property type="entry name" value="TPR-like"/>
    <property type="match status" value="1"/>
</dbReference>
<dbReference type="InterPro" id="IPR058209">
    <property type="entry name" value="TPR_BSK1_C"/>
</dbReference>
<evidence type="ECO:0000256" key="3">
    <source>
        <dbReference type="PROSITE-ProRule" id="PRU00339"/>
    </source>
</evidence>
<organism evidence="5">
    <name type="scientific">Nymphaea colorata</name>
    <name type="common">pocket water lily</name>
    <dbReference type="NCBI Taxonomy" id="210225"/>
    <lineage>
        <taxon>Eukaryota</taxon>
        <taxon>Viridiplantae</taxon>
        <taxon>Streptophyta</taxon>
        <taxon>Embryophyta</taxon>
        <taxon>Tracheophyta</taxon>
        <taxon>Spermatophyta</taxon>
        <taxon>Magnoliopsida</taxon>
        <taxon>Nymphaeales</taxon>
        <taxon>Nymphaeaceae</taxon>
        <taxon>Nymphaea</taxon>
    </lineage>
</organism>
<dbReference type="PANTHER" id="PTHR22904">
    <property type="entry name" value="TPR REPEAT CONTAINING PROTEIN"/>
    <property type="match status" value="1"/>
</dbReference>
<dbReference type="Gene3D" id="1.25.40.10">
    <property type="entry name" value="Tetratricopeptide repeat domain"/>
    <property type="match status" value="1"/>
</dbReference>
<dbReference type="Pfam" id="PF25575">
    <property type="entry name" value="TPR_BSK1_C"/>
    <property type="match status" value="1"/>
</dbReference>
<dbReference type="InterPro" id="IPR019734">
    <property type="entry name" value="TPR_rpt"/>
</dbReference>
<sequence length="127" mass="14550">MSLFGGEYNNNKPMDIEYNSAAHKFKEQGNQAYKNQDYAKAITFYTKAIEVDQLDPSYFTNRALCYYNLNKFEECIKDCDRAIKINNNLPKAWKKKSQACLNLLRFDEALEAAKQAVAIEKTTAASN</sequence>
<dbReference type="SMART" id="SM00028">
    <property type="entry name" value="TPR"/>
    <property type="match status" value="3"/>
</dbReference>
<reference evidence="5" key="1">
    <citation type="submission" date="2019-09" db="EMBL/GenBank/DDBJ databases">
        <authorList>
            <person name="Zhang L."/>
        </authorList>
    </citation>
    <scope>NUCLEOTIDE SEQUENCE</scope>
</reference>
<dbReference type="PANTHER" id="PTHR22904:SF523">
    <property type="entry name" value="STRESS-INDUCED-PHOSPHOPROTEIN 1"/>
    <property type="match status" value="1"/>
</dbReference>
<dbReference type="EMBL" id="LR722099">
    <property type="protein sequence ID" value="VVW87819.1"/>
    <property type="molecule type" value="Genomic_DNA"/>
</dbReference>
<dbReference type="InterPro" id="IPR011990">
    <property type="entry name" value="TPR-like_helical_dom_sf"/>
</dbReference>
<feature type="domain" description="Serine/threonine-protein kinase BSK1-like TPR repeats" evidence="4">
    <location>
        <begin position="22"/>
        <end position="92"/>
    </location>
</feature>
<dbReference type="PROSITE" id="PS50005">
    <property type="entry name" value="TPR"/>
    <property type="match status" value="1"/>
</dbReference>
<evidence type="ECO:0000256" key="1">
    <source>
        <dbReference type="ARBA" id="ARBA00022737"/>
    </source>
</evidence>
<dbReference type="AlphaFoldDB" id="A0A5K1HE57"/>
<evidence type="ECO:0000313" key="5">
    <source>
        <dbReference type="EMBL" id="VVW87819.1"/>
    </source>
</evidence>
<evidence type="ECO:0000259" key="4">
    <source>
        <dbReference type="Pfam" id="PF25575"/>
    </source>
</evidence>
<proteinExistence type="predicted"/>
<keyword evidence="2 3" id="KW-0802">TPR repeat</keyword>
<dbReference type="GO" id="GO:0051879">
    <property type="term" value="F:Hsp90 protein binding"/>
    <property type="evidence" value="ECO:0007669"/>
    <property type="project" value="TreeGrafter"/>
</dbReference>
<evidence type="ECO:0000256" key="2">
    <source>
        <dbReference type="ARBA" id="ARBA00022803"/>
    </source>
</evidence>
<name>A0A5K1HE57_9MAGN</name>
<accession>A0A5K1HE57</accession>
<gene>
    <name evidence="5" type="ORF">NYM_LOCUS29922</name>
</gene>
<feature type="repeat" description="TPR" evidence="3">
    <location>
        <begin position="22"/>
        <end position="55"/>
    </location>
</feature>